<gene>
    <name evidence="1" type="ORF">DPMN_004074</name>
</gene>
<organism evidence="1 2">
    <name type="scientific">Dreissena polymorpha</name>
    <name type="common">Zebra mussel</name>
    <name type="synonym">Mytilus polymorpha</name>
    <dbReference type="NCBI Taxonomy" id="45954"/>
    <lineage>
        <taxon>Eukaryota</taxon>
        <taxon>Metazoa</taxon>
        <taxon>Spiralia</taxon>
        <taxon>Lophotrochozoa</taxon>
        <taxon>Mollusca</taxon>
        <taxon>Bivalvia</taxon>
        <taxon>Autobranchia</taxon>
        <taxon>Heteroconchia</taxon>
        <taxon>Euheterodonta</taxon>
        <taxon>Imparidentia</taxon>
        <taxon>Neoheterodontei</taxon>
        <taxon>Myida</taxon>
        <taxon>Dreissenoidea</taxon>
        <taxon>Dreissenidae</taxon>
        <taxon>Dreissena</taxon>
    </lineage>
</organism>
<evidence type="ECO:0000313" key="2">
    <source>
        <dbReference type="Proteomes" id="UP000828390"/>
    </source>
</evidence>
<name>A0A9D4MM55_DREPO</name>
<proteinExistence type="predicted"/>
<dbReference type="AlphaFoldDB" id="A0A9D4MM55"/>
<comment type="caution">
    <text evidence="1">The sequence shown here is derived from an EMBL/GenBank/DDBJ whole genome shotgun (WGS) entry which is preliminary data.</text>
</comment>
<dbReference type="InterPro" id="IPR052579">
    <property type="entry name" value="Zinc_finger_SWIM"/>
</dbReference>
<evidence type="ECO:0000313" key="1">
    <source>
        <dbReference type="EMBL" id="KAH3880162.1"/>
    </source>
</evidence>
<dbReference type="EMBL" id="JAIWYP010000001">
    <property type="protein sequence ID" value="KAH3880162.1"/>
    <property type="molecule type" value="Genomic_DNA"/>
</dbReference>
<dbReference type="Proteomes" id="UP000828390">
    <property type="component" value="Unassembled WGS sequence"/>
</dbReference>
<protein>
    <submittedName>
        <fullName evidence="1">Uncharacterized protein</fullName>
    </submittedName>
</protein>
<dbReference type="PANTHER" id="PTHR31569">
    <property type="entry name" value="SWIM-TYPE DOMAIN-CONTAINING PROTEIN"/>
    <property type="match status" value="1"/>
</dbReference>
<dbReference type="PANTHER" id="PTHR31569:SF4">
    <property type="entry name" value="SWIM-TYPE DOMAIN-CONTAINING PROTEIN"/>
    <property type="match status" value="1"/>
</dbReference>
<reference evidence="1" key="1">
    <citation type="journal article" date="2019" name="bioRxiv">
        <title>The Genome of the Zebra Mussel, Dreissena polymorpha: A Resource for Invasive Species Research.</title>
        <authorList>
            <person name="McCartney M.A."/>
            <person name="Auch B."/>
            <person name="Kono T."/>
            <person name="Mallez S."/>
            <person name="Zhang Y."/>
            <person name="Obille A."/>
            <person name="Becker A."/>
            <person name="Abrahante J.E."/>
            <person name="Garbe J."/>
            <person name="Badalamenti J.P."/>
            <person name="Herman A."/>
            <person name="Mangelson H."/>
            <person name="Liachko I."/>
            <person name="Sullivan S."/>
            <person name="Sone E.D."/>
            <person name="Koren S."/>
            <person name="Silverstein K.A.T."/>
            <person name="Beckman K.B."/>
            <person name="Gohl D.M."/>
        </authorList>
    </citation>
    <scope>NUCLEOTIDE SEQUENCE</scope>
    <source>
        <strain evidence="1">Duluth1</strain>
        <tissue evidence="1">Whole animal</tissue>
    </source>
</reference>
<keyword evidence="2" id="KW-1185">Reference proteome</keyword>
<reference evidence="1" key="2">
    <citation type="submission" date="2020-11" db="EMBL/GenBank/DDBJ databases">
        <authorList>
            <person name="McCartney M.A."/>
            <person name="Auch B."/>
            <person name="Kono T."/>
            <person name="Mallez S."/>
            <person name="Becker A."/>
            <person name="Gohl D.M."/>
            <person name="Silverstein K.A.T."/>
            <person name="Koren S."/>
            <person name="Bechman K.B."/>
            <person name="Herman A."/>
            <person name="Abrahante J.E."/>
            <person name="Garbe J."/>
        </authorList>
    </citation>
    <scope>NUCLEOTIDE SEQUENCE</scope>
    <source>
        <strain evidence="1">Duluth1</strain>
        <tissue evidence="1">Whole animal</tissue>
    </source>
</reference>
<accession>A0A9D4MM55</accession>
<sequence length="116" mass="13310">MFVQAQKLAYSSTLEQYESNKALLVERQVHQAIEYFHQSWDPIKDQWVIGLATSSSLGNNINNRLESINQKIKQVVNKNAKFDDFARDIIVFLNIHRTEINGKLCKVTAKVPIVAH</sequence>